<keyword evidence="2" id="KW-1185">Reference proteome</keyword>
<organism evidence="1 2">
    <name type="scientific">Arctium lappa</name>
    <name type="common">Greater burdock</name>
    <name type="synonym">Lappa major</name>
    <dbReference type="NCBI Taxonomy" id="4217"/>
    <lineage>
        <taxon>Eukaryota</taxon>
        <taxon>Viridiplantae</taxon>
        <taxon>Streptophyta</taxon>
        <taxon>Embryophyta</taxon>
        <taxon>Tracheophyta</taxon>
        <taxon>Spermatophyta</taxon>
        <taxon>Magnoliopsida</taxon>
        <taxon>eudicotyledons</taxon>
        <taxon>Gunneridae</taxon>
        <taxon>Pentapetalae</taxon>
        <taxon>asterids</taxon>
        <taxon>campanulids</taxon>
        <taxon>Asterales</taxon>
        <taxon>Asteraceae</taxon>
        <taxon>Carduoideae</taxon>
        <taxon>Cardueae</taxon>
        <taxon>Arctiinae</taxon>
        <taxon>Arctium</taxon>
    </lineage>
</organism>
<evidence type="ECO:0000313" key="2">
    <source>
        <dbReference type="Proteomes" id="UP001055879"/>
    </source>
</evidence>
<dbReference type="EMBL" id="CM042064">
    <property type="protein sequence ID" value="KAI3665228.1"/>
    <property type="molecule type" value="Genomic_DNA"/>
</dbReference>
<accession>A0ACB8XES0</accession>
<comment type="caution">
    <text evidence="1">The sequence shown here is derived from an EMBL/GenBank/DDBJ whole genome shotgun (WGS) entry which is preliminary data.</text>
</comment>
<protein>
    <submittedName>
        <fullName evidence="1">Uncharacterized protein</fullName>
    </submittedName>
</protein>
<name>A0ACB8XES0_ARCLA</name>
<sequence length="246" mass="27790">MDDEWKSMIRRKEARLSLPKKRPCLIKPEGENVRAPTVVGEDKRRSIKGTTDSGLRFLVRRVLILIPSDGISAMKGIGKPKGFLEEVCGWILDILEEDSVSGEEEGEGSVHVEGQSSYGIEINEDEALSEKILYTFQNEEFPNRDNVEVINKDELKEEEDKDEPFRIIQLLKEHPIQNIGLDKVGESDTLFILLDLPHIRKEVQAQHAAPVAERLTTTLWLPWAILSDVEIDEGDGEVNSKPSRPV</sequence>
<reference evidence="2" key="1">
    <citation type="journal article" date="2022" name="Mol. Ecol. Resour.">
        <title>The genomes of chicory, endive, great burdock and yacon provide insights into Asteraceae palaeo-polyploidization history and plant inulin production.</title>
        <authorList>
            <person name="Fan W."/>
            <person name="Wang S."/>
            <person name="Wang H."/>
            <person name="Wang A."/>
            <person name="Jiang F."/>
            <person name="Liu H."/>
            <person name="Zhao H."/>
            <person name="Xu D."/>
            <person name="Zhang Y."/>
        </authorList>
    </citation>
    <scope>NUCLEOTIDE SEQUENCE [LARGE SCALE GENOMIC DNA]</scope>
    <source>
        <strain evidence="2">cv. Niubang</strain>
    </source>
</reference>
<proteinExistence type="predicted"/>
<gene>
    <name evidence="1" type="ORF">L6452_43851</name>
</gene>
<reference evidence="1 2" key="2">
    <citation type="journal article" date="2022" name="Mol. Ecol. Resour.">
        <title>The genomes of chicory, endive, great burdock and yacon provide insights into Asteraceae paleo-polyploidization history and plant inulin production.</title>
        <authorList>
            <person name="Fan W."/>
            <person name="Wang S."/>
            <person name="Wang H."/>
            <person name="Wang A."/>
            <person name="Jiang F."/>
            <person name="Liu H."/>
            <person name="Zhao H."/>
            <person name="Xu D."/>
            <person name="Zhang Y."/>
        </authorList>
    </citation>
    <scope>NUCLEOTIDE SEQUENCE [LARGE SCALE GENOMIC DNA]</scope>
    <source>
        <strain evidence="2">cv. Niubang</strain>
    </source>
</reference>
<dbReference type="Proteomes" id="UP001055879">
    <property type="component" value="Linkage Group LG18"/>
</dbReference>
<evidence type="ECO:0000313" key="1">
    <source>
        <dbReference type="EMBL" id="KAI3665228.1"/>
    </source>
</evidence>